<keyword evidence="7 12" id="KW-0418">Kinase</keyword>
<evidence type="ECO:0000256" key="1">
    <source>
        <dbReference type="ARBA" id="ARBA00009776"/>
    </source>
</evidence>
<dbReference type="SUPFAM" id="SSF52540">
    <property type="entry name" value="P-loop containing nucleoside triphosphate hydrolases"/>
    <property type="match status" value="1"/>
</dbReference>
<evidence type="ECO:0000259" key="13">
    <source>
        <dbReference type="Pfam" id="PF02223"/>
    </source>
</evidence>
<feature type="domain" description="Thymidylate kinase-like" evidence="13">
    <location>
        <begin position="9"/>
        <end position="197"/>
    </location>
</feature>
<dbReference type="PANTHER" id="PTHR10344">
    <property type="entry name" value="THYMIDYLATE KINASE"/>
    <property type="match status" value="1"/>
</dbReference>
<evidence type="ECO:0000256" key="12">
    <source>
        <dbReference type="HAMAP-Rule" id="MF_00165"/>
    </source>
</evidence>
<evidence type="ECO:0000256" key="2">
    <source>
        <dbReference type="ARBA" id="ARBA00012980"/>
    </source>
</evidence>
<comment type="similarity">
    <text evidence="1 12">Belongs to the thymidylate kinase family.</text>
</comment>
<dbReference type="InterPro" id="IPR027417">
    <property type="entry name" value="P-loop_NTPase"/>
</dbReference>
<protein>
    <recommendedName>
        <fullName evidence="3 12">Thymidylate kinase</fullName>
        <ecNumber evidence="2 12">2.7.4.9</ecNumber>
    </recommendedName>
    <alternativeName>
        <fullName evidence="9 12">dTMP kinase</fullName>
    </alternativeName>
</protein>
<dbReference type="RefSeq" id="WP_194539201.1">
    <property type="nucleotide sequence ID" value="NZ_JACEFB010000013.1"/>
</dbReference>
<dbReference type="CDD" id="cd01672">
    <property type="entry name" value="TMPK"/>
    <property type="match status" value="1"/>
</dbReference>
<dbReference type="EMBL" id="JACEFB010000013">
    <property type="protein sequence ID" value="MBA2227337.1"/>
    <property type="molecule type" value="Genomic_DNA"/>
</dbReference>
<dbReference type="HAMAP" id="MF_00165">
    <property type="entry name" value="Thymidylate_kinase"/>
    <property type="match status" value="1"/>
</dbReference>
<organism evidence="14 15">
    <name type="scientific">Thermogemmata fonticola</name>
    <dbReference type="NCBI Taxonomy" id="2755323"/>
    <lineage>
        <taxon>Bacteria</taxon>
        <taxon>Pseudomonadati</taxon>
        <taxon>Planctomycetota</taxon>
        <taxon>Planctomycetia</taxon>
        <taxon>Gemmatales</taxon>
        <taxon>Gemmataceae</taxon>
        <taxon>Thermogemmata</taxon>
    </lineage>
</organism>
<dbReference type="GO" id="GO:0005829">
    <property type="term" value="C:cytosol"/>
    <property type="evidence" value="ECO:0007669"/>
    <property type="project" value="TreeGrafter"/>
</dbReference>
<evidence type="ECO:0000313" key="14">
    <source>
        <dbReference type="EMBL" id="MBA2227337.1"/>
    </source>
</evidence>
<evidence type="ECO:0000256" key="7">
    <source>
        <dbReference type="ARBA" id="ARBA00022777"/>
    </source>
</evidence>
<proteinExistence type="inferred from homology"/>
<dbReference type="GO" id="GO:0005524">
    <property type="term" value="F:ATP binding"/>
    <property type="evidence" value="ECO:0007669"/>
    <property type="project" value="UniProtKB-UniRule"/>
</dbReference>
<evidence type="ECO:0000256" key="9">
    <source>
        <dbReference type="ARBA" id="ARBA00029962"/>
    </source>
</evidence>
<dbReference type="Proteomes" id="UP000542342">
    <property type="component" value="Unassembled WGS sequence"/>
</dbReference>
<evidence type="ECO:0000256" key="8">
    <source>
        <dbReference type="ARBA" id="ARBA00022840"/>
    </source>
</evidence>
<evidence type="ECO:0000256" key="4">
    <source>
        <dbReference type="ARBA" id="ARBA00022679"/>
    </source>
</evidence>
<dbReference type="FunFam" id="3.40.50.300:FF:000225">
    <property type="entry name" value="Thymidylate kinase"/>
    <property type="match status" value="1"/>
</dbReference>
<evidence type="ECO:0000256" key="10">
    <source>
        <dbReference type="ARBA" id="ARBA00048743"/>
    </source>
</evidence>
<dbReference type="GO" id="GO:0006227">
    <property type="term" value="P:dUDP biosynthetic process"/>
    <property type="evidence" value="ECO:0007669"/>
    <property type="project" value="TreeGrafter"/>
</dbReference>
<keyword evidence="5 12" id="KW-0545">Nucleotide biosynthesis</keyword>
<dbReference type="Gene3D" id="3.40.50.300">
    <property type="entry name" value="P-loop containing nucleotide triphosphate hydrolases"/>
    <property type="match status" value="1"/>
</dbReference>
<comment type="caution">
    <text evidence="14">The sequence shown here is derived from an EMBL/GenBank/DDBJ whole genome shotgun (WGS) entry which is preliminary data.</text>
</comment>
<name>A0A7V8VGE1_9BACT</name>
<keyword evidence="6 12" id="KW-0547">Nucleotide-binding</keyword>
<dbReference type="GO" id="GO:0006235">
    <property type="term" value="P:dTTP biosynthetic process"/>
    <property type="evidence" value="ECO:0007669"/>
    <property type="project" value="UniProtKB-UniRule"/>
</dbReference>
<comment type="function">
    <text evidence="11 12">Phosphorylation of dTMP to form dTDP in both de novo and salvage pathways of dTTP synthesis.</text>
</comment>
<accession>A0A7V8VGE1</accession>
<dbReference type="Pfam" id="PF02223">
    <property type="entry name" value="Thymidylate_kin"/>
    <property type="match status" value="1"/>
</dbReference>
<dbReference type="EC" id="2.7.4.9" evidence="2 12"/>
<feature type="binding site" evidence="12">
    <location>
        <begin position="11"/>
        <end position="18"/>
    </location>
    <ligand>
        <name>ATP</name>
        <dbReference type="ChEBI" id="CHEBI:30616"/>
    </ligand>
</feature>
<evidence type="ECO:0000256" key="5">
    <source>
        <dbReference type="ARBA" id="ARBA00022727"/>
    </source>
</evidence>
<reference evidence="14 15" key="1">
    <citation type="submission" date="2020-07" db="EMBL/GenBank/DDBJ databases">
        <title>Thermogemmata thermophila gen. nov., sp. nov., a novel moderate thermophilic planctomycete from a Kamchatka hot spring.</title>
        <authorList>
            <person name="Elcheninov A.G."/>
            <person name="Podosokorskaya O.A."/>
            <person name="Kovaleva O.L."/>
            <person name="Novikov A."/>
            <person name="Bonch-Osmolovskaya E.A."/>
            <person name="Toshchakov S.V."/>
            <person name="Kublanov I.V."/>
        </authorList>
    </citation>
    <scope>NUCLEOTIDE SEQUENCE [LARGE SCALE GENOMIC DNA]</scope>
    <source>
        <strain evidence="14 15">2918</strain>
    </source>
</reference>
<keyword evidence="8 12" id="KW-0067">ATP-binding</keyword>
<evidence type="ECO:0000256" key="11">
    <source>
        <dbReference type="ARBA" id="ARBA00057735"/>
    </source>
</evidence>
<dbReference type="NCBIfam" id="TIGR00041">
    <property type="entry name" value="DTMP_kinase"/>
    <property type="match status" value="1"/>
</dbReference>
<evidence type="ECO:0000256" key="6">
    <source>
        <dbReference type="ARBA" id="ARBA00022741"/>
    </source>
</evidence>
<gene>
    <name evidence="12 14" type="primary">tmk</name>
    <name evidence="14" type="ORF">H0921_14345</name>
</gene>
<keyword evidence="4 12" id="KW-0808">Transferase</keyword>
<comment type="catalytic activity">
    <reaction evidence="10 12">
        <text>dTMP + ATP = dTDP + ADP</text>
        <dbReference type="Rhea" id="RHEA:13517"/>
        <dbReference type="ChEBI" id="CHEBI:30616"/>
        <dbReference type="ChEBI" id="CHEBI:58369"/>
        <dbReference type="ChEBI" id="CHEBI:63528"/>
        <dbReference type="ChEBI" id="CHEBI:456216"/>
        <dbReference type="EC" id="2.7.4.9"/>
    </reaction>
</comment>
<evidence type="ECO:0000313" key="15">
    <source>
        <dbReference type="Proteomes" id="UP000542342"/>
    </source>
</evidence>
<dbReference type="GO" id="GO:0006233">
    <property type="term" value="P:dTDP biosynthetic process"/>
    <property type="evidence" value="ECO:0007669"/>
    <property type="project" value="InterPro"/>
</dbReference>
<dbReference type="InterPro" id="IPR039430">
    <property type="entry name" value="Thymidylate_kin-like_dom"/>
</dbReference>
<sequence length="216" mass="24389">MSKPLFISLDGIDGTGKTTQLQRLAQWLREQHVPVVTSADPGGTLLGEELRRLLLHRSDLSLTPVAEALLFMAARAQLVVEVIRPALSAGQCVLCDRFLLANVVYQGYAGGLDPEELWRIGRWSASGVEPDLTLVLDLEDVSLARRRKGRFPPGDRFEQRDEDYQRQLRDGFRREAQRLPQRIALVPADGDVEEVQRHLRKLLLPLFHTHGWNLTA</sequence>
<keyword evidence="15" id="KW-1185">Reference proteome</keyword>
<dbReference type="GO" id="GO:0004798">
    <property type="term" value="F:dTMP kinase activity"/>
    <property type="evidence" value="ECO:0007669"/>
    <property type="project" value="UniProtKB-UniRule"/>
</dbReference>
<dbReference type="PANTHER" id="PTHR10344:SF4">
    <property type="entry name" value="UMP-CMP KINASE 2, MITOCHONDRIAL"/>
    <property type="match status" value="1"/>
</dbReference>
<dbReference type="AlphaFoldDB" id="A0A7V8VGE1"/>
<dbReference type="InterPro" id="IPR018094">
    <property type="entry name" value="Thymidylate_kinase"/>
</dbReference>
<evidence type="ECO:0000256" key="3">
    <source>
        <dbReference type="ARBA" id="ARBA00017144"/>
    </source>
</evidence>